<protein>
    <submittedName>
        <fullName evidence="1">Uncharacterized protein</fullName>
    </submittedName>
</protein>
<dbReference type="EMBL" id="CP045699">
    <property type="protein sequence ID" value="QGA64559.1"/>
    <property type="molecule type" value="Genomic_DNA"/>
</dbReference>
<sequence>MKARSRIFFAYAHVRDDEIGFGLYQLHKCNDRAKLSTEKSDQGRGSVFSAYSIIQLLNYSITQWN</sequence>
<keyword evidence="2" id="KW-1185">Reference proteome</keyword>
<dbReference type="Proteomes" id="UP000348942">
    <property type="component" value="Chromosome 1"/>
</dbReference>
<dbReference type="AlphaFoldDB" id="A0A5Q0TGX9"/>
<gene>
    <name evidence="1" type="ORF">GFB47_03505</name>
</gene>
<reference evidence="1 2" key="1">
    <citation type="submission" date="2019-10" db="EMBL/GenBank/DDBJ databases">
        <title>Vibrio sp. nov., isolated from Coralline algae surface.</title>
        <authorList>
            <person name="Geng Y."/>
            <person name="Zhang X."/>
        </authorList>
    </citation>
    <scope>NUCLEOTIDE SEQUENCE [LARGE SCALE GENOMIC DNA]</scope>
    <source>
        <strain evidence="1 2">SM1977</strain>
    </source>
</reference>
<dbReference type="RefSeq" id="WP_153446589.1">
    <property type="nucleotide sequence ID" value="NZ_CP045699.1"/>
</dbReference>
<name>A0A5Q0TGX9_9VIBR</name>
<organism evidence="1 2">
    <name type="scientific">Vibrio algicola</name>
    <dbReference type="NCBI Taxonomy" id="2662262"/>
    <lineage>
        <taxon>Bacteria</taxon>
        <taxon>Pseudomonadati</taxon>
        <taxon>Pseudomonadota</taxon>
        <taxon>Gammaproteobacteria</taxon>
        <taxon>Vibrionales</taxon>
        <taxon>Vibrionaceae</taxon>
        <taxon>Vibrio</taxon>
    </lineage>
</organism>
<proteinExistence type="predicted"/>
<evidence type="ECO:0000313" key="1">
    <source>
        <dbReference type="EMBL" id="QGA64559.1"/>
    </source>
</evidence>
<accession>A0A5Q0TGX9</accession>
<evidence type="ECO:0000313" key="2">
    <source>
        <dbReference type="Proteomes" id="UP000348942"/>
    </source>
</evidence>